<proteinExistence type="predicted"/>
<feature type="transmembrane region" description="Helical" evidence="6">
    <location>
        <begin position="376"/>
        <end position="401"/>
    </location>
</feature>
<dbReference type="Proteomes" id="UP001254813">
    <property type="component" value="Unassembled WGS sequence"/>
</dbReference>
<feature type="transmembrane region" description="Helical" evidence="6">
    <location>
        <begin position="118"/>
        <end position="136"/>
    </location>
</feature>
<accession>A0ABU2G488</accession>
<dbReference type="RefSeq" id="WP_310929168.1">
    <property type="nucleotide sequence ID" value="NZ_JAMQOQ010000003.1"/>
</dbReference>
<dbReference type="PANTHER" id="PTHR30250">
    <property type="entry name" value="PST FAMILY PREDICTED COLANIC ACID TRANSPORTER"/>
    <property type="match status" value="1"/>
</dbReference>
<name>A0ABU2G488_9EURY</name>
<feature type="transmembrane region" description="Helical" evidence="6">
    <location>
        <begin position="449"/>
        <end position="467"/>
    </location>
</feature>
<dbReference type="InterPro" id="IPR050833">
    <property type="entry name" value="Poly_Biosynth_Transport"/>
</dbReference>
<dbReference type="CDD" id="cd13128">
    <property type="entry name" value="MATE_Wzx_like"/>
    <property type="match status" value="1"/>
</dbReference>
<keyword evidence="2" id="KW-1003">Cell membrane</keyword>
<keyword evidence="4 6" id="KW-1133">Transmembrane helix</keyword>
<feature type="transmembrane region" description="Helical" evidence="6">
    <location>
        <begin position="298"/>
        <end position="321"/>
    </location>
</feature>
<feature type="transmembrane region" description="Helical" evidence="6">
    <location>
        <begin position="156"/>
        <end position="174"/>
    </location>
</feature>
<keyword evidence="8" id="KW-1185">Reference proteome</keyword>
<feature type="transmembrane region" description="Helical" evidence="6">
    <location>
        <begin position="422"/>
        <end position="443"/>
    </location>
</feature>
<feature type="transmembrane region" description="Helical" evidence="6">
    <location>
        <begin position="256"/>
        <end position="278"/>
    </location>
</feature>
<dbReference type="Pfam" id="PF01943">
    <property type="entry name" value="Polysacc_synt"/>
    <property type="match status" value="1"/>
</dbReference>
<evidence type="ECO:0000313" key="8">
    <source>
        <dbReference type="Proteomes" id="UP001254813"/>
    </source>
</evidence>
<reference evidence="7 8" key="1">
    <citation type="submission" date="2022-06" db="EMBL/GenBank/DDBJ databases">
        <title>Halogeometricum sp. a new haloarchaeum isolate from saline soil.</title>
        <authorList>
            <person name="Strakova D."/>
            <person name="Galisteo C."/>
            <person name="Sanchez-Porro C."/>
            <person name="Ventosa A."/>
        </authorList>
    </citation>
    <scope>NUCLEOTIDE SEQUENCE [LARGE SCALE GENOMIC DNA]</scope>
    <source>
        <strain evidence="8">S3BR25-2</strain>
    </source>
</reference>
<feature type="transmembrane region" description="Helical" evidence="6">
    <location>
        <begin position="38"/>
        <end position="60"/>
    </location>
</feature>
<comment type="caution">
    <text evidence="7">The sequence shown here is derived from an EMBL/GenBank/DDBJ whole genome shotgun (WGS) entry which is preliminary data.</text>
</comment>
<evidence type="ECO:0000256" key="4">
    <source>
        <dbReference type="ARBA" id="ARBA00022989"/>
    </source>
</evidence>
<evidence type="ECO:0000313" key="7">
    <source>
        <dbReference type="EMBL" id="MDS0295296.1"/>
    </source>
</evidence>
<evidence type="ECO:0000256" key="6">
    <source>
        <dbReference type="SAM" id="Phobius"/>
    </source>
</evidence>
<dbReference type="EMBL" id="JAMQOQ010000003">
    <property type="protein sequence ID" value="MDS0295296.1"/>
    <property type="molecule type" value="Genomic_DNA"/>
</dbReference>
<keyword evidence="5 6" id="KW-0472">Membrane</keyword>
<dbReference type="PANTHER" id="PTHR30250:SF27">
    <property type="entry name" value="POLYSACCHARIDE BIOSYNTHESIS PROTEIN"/>
    <property type="match status" value="1"/>
</dbReference>
<keyword evidence="3 6" id="KW-0812">Transmembrane</keyword>
<gene>
    <name evidence="7" type="ORF">NDI79_14050</name>
</gene>
<dbReference type="InterPro" id="IPR002797">
    <property type="entry name" value="Polysacc_synth"/>
</dbReference>
<evidence type="ECO:0000256" key="3">
    <source>
        <dbReference type="ARBA" id="ARBA00022692"/>
    </source>
</evidence>
<comment type="subcellular location">
    <subcellularLocation>
        <location evidence="1">Cell membrane</location>
        <topology evidence="1">Multi-pass membrane protein</topology>
    </subcellularLocation>
</comment>
<feature type="transmembrane region" description="Helical" evidence="6">
    <location>
        <begin position="333"/>
        <end position="356"/>
    </location>
</feature>
<organism evidence="7 8">
    <name type="scientific">Halogeometricum luteum</name>
    <dbReference type="NCBI Taxonomy" id="2950537"/>
    <lineage>
        <taxon>Archaea</taxon>
        <taxon>Methanobacteriati</taxon>
        <taxon>Methanobacteriota</taxon>
        <taxon>Stenosarchaea group</taxon>
        <taxon>Halobacteria</taxon>
        <taxon>Halobacteriales</taxon>
        <taxon>Haloferacaceae</taxon>
        <taxon>Halogeometricum</taxon>
    </lineage>
</organism>
<feature type="transmembrane region" description="Helical" evidence="6">
    <location>
        <begin position="80"/>
        <end position="106"/>
    </location>
</feature>
<evidence type="ECO:0000256" key="5">
    <source>
        <dbReference type="ARBA" id="ARBA00023136"/>
    </source>
</evidence>
<evidence type="ECO:0000256" key="2">
    <source>
        <dbReference type="ARBA" id="ARBA00022475"/>
    </source>
</evidence>
<sequence length="483" mass="52542">MNQSISKLSSITFLGKLAGRGFEYGLIVLIGRALGAEALGRFTVAVVVLQIAGFLAMLGLNTTVQRYVPIFRKQDDDERLAGLTLLGFVSPLLVGSLLAAALYFALHRFHLFDNPGDSTVLYALLLGVPLFAMFRIGEATTRGFKETKYAVYIRDFGQSGSAVLLVAVAVLLFGTIYSAAVAYLVSLGIGVLLSIVFLYRLGCFDRIRTAKLNLPETYRYSLPVAVGALSGEMLKYTDYLMLGVFVSNTEVGQYRAAFSTAVLITFAMASVSSIFPSVASELHHERETQKLDDLYTVVTKWITFLTAFAMLFFLVFSTELMSVFGEGFRQASTVLVVALLGQAVGNFVGPAGYLLLMSDHERVEMGNNVVGGALNVVLNFVLIREFGIMGAAMATSFSIGFQNLLRLLEVRYLLNIWPYSREYVRAVVPLTVALGVMLLGSQIGAPPALKLLLSGSIAGVVFVYMAINRAYTDRDQLLVASIK</sequence>
<protein>
    <submittedName>
        <fullName evidence="7">Oligosaccharide flippase family protein</fullName>
    </submittedName>
</protein>
<feature type="transmembrane region" description="Helical" evidence="6">
    <location>
        <begin position="180"/>
        <end position="201"/>
    </location>
</feature>
<evidence type="ECO:0000256" key="1">
    <source>
        <dbReference type="ARBA" id="ARBA00004651"/>
    </source>
</evidence>